<evidence type="ECO:0000259" key="2">
    <source>
        <dbReference type="Pfam" id="PF00582"/>
    </source>
</evidence>
<accession>A0AAP0PJC2</accession>
<reference evidence="3 4" key="1">
    <citation type="submission" date="2024-01" db="EMBL/GenBank/DDBJ databases">
        <title>Genome assemblies of Stephania.</title>
        <authorList>
            <person name="Yang L."/>
        </authorList>
    </citation>
    <scope>NUCLEOTIDE SEQUENCE [LARGE SCALE GENOMIC DNA]</scope>
    <source>
        <strain evidence="3">QJT</strain>
        <tissue evidence="3">Leaf</tissue>
    </source>
</reference>
<dbReference type="EMBL" id="JBBNAE010000002">
    <property type="protein sequence ID" value="KAK9146948.1"/>
    <property type="molecule type" value="Genomic_DNA"/>
</dbReference>
<comment type="caution">
    <text evidence="3">The sequence shown here is derived from an EMBL/GenBank/DDBJ whole genome shotgun (WGS) entry which is preliminary data.</text>
</comment>
<evidence type="ECO:0000313" key="3">
    <source>
        <dbReference type="EMBL" id="KAK9146948.1"/>
    </source>
</evidence>
<feature type="domain" description="UspA" evidence="2">
    <location>
        <begin position="40"/>
        <end position="97"/>
    </location>
</feature>
<dbReference type="InterPro" id="IPR006016">
    <property type="entry name" value="UspA"/>
</dbReference>
<dbReference type="Gene3D" id="3.40.50.620">
    <property type="entry name" value="HUPs"/>
    <property type="match status" value="1"/>
</dbReference>
<dbReference type="Pfam" id="PF00582">
    <property type="entry name" value="Usp"/>
    <property type="match status" value="1"/>
</dbReference>
<dbReference type="AlphaFoldDB" id="A0AAP0PJC2"/>
<sequence length="104" mass="11542">MLWSGLWTNSSSPSRPNHPFIEKNMKINASRIVEKVKEIHAEQSLNEVTIDVVEGADARHVICEPVEKYNATMLVLGSHGHGRLKRVVLGSVSHSVHNTLTALH</sequence>
<proteinExistence type="predicted"/>
<name>A0AAP0PJC2_9MAGN</name>
<feature type="region of interest" description="Disordered" evidence="1">
    <location>
        <begin position="1"/>
        <end position="21"/>
    </location>
</feature>
<gene>
    <name evidence="3" type="ORF">Sjap_006851</name>
</gene>
<dbReference type="Proteomes" id="UP001417504">
    <property type="component" value="Unassembled WGS sequence"/>
</dbReference>
<dbReference type="InterPro" id="IPR014729">
    <property type="entry name" value="Rossmann-like_a/b/a_fold"/>
</dbReference>
<evidence type="ECO:0000313" key="4">
    <source>
        <dbReference type="Proteomes" id="UP001417504"/>
    </source>
</evidence>
<feature type="compositionally biased region" description="Polar residues" evidence="1">
    <location>
        <begin position="1"/>
        <end position="15"/>
    </location>
</feature>
<protein>
    <recommendedName>
        <fullName evidence="2">UspA domain-containing protein</fullName>
    </recommendedName>
</protein>
<keyword evidence="4" id="KW-1185">Reference proteome</keyword>
<dbReference type="PANTHER" id="PTHR46553:SF3">
    <property type="entry name" value="ADENINE NUCLEOTIDE ALPHA HYDROLASES-LIKE SUPERFAMILY PROTEIN"/>
    <property type="match status" value="1"/>
</dbReference>
<evidence type="ECO:0000256" key="1">
    <source>
        <dbReference type="SAM" id="MobiDB-lite"/>
    </source>
</evidence>
<dbReference type="PANTHER" id="PTHR46553">
    <property type="entry name" value="ADENINE NUCLEOTIDE ALPHA HYDROLASES-LIKE SUPERFAMILY PROTEIN"/>
    <property type="match status" value="1"/>
</dbReference>
<dbReference type="SUPFAM" id="SSF52402">
    <property type="entry name" value="Adenine nucleotide alpha hydrolases-like"/>
    <property type="match status" value="1"/>
</dbReference>
<organism evidence="3 4">
    <name type="scientific">Stephania japonica</name>
    <dbReference type="NCBI Taxonomy" id="461633"/>
    <lineage>
        <taxon>Eukaryota</taxon>
        <taxon>Viridiplantae</taxon>
        <taxon>Streptophyta</taxon>
        <taxon>Embryophyta</taxon>
        <taxon>Tracheophyta</taxon>
        <taxon>Spermatophyta</taxon>
        <taxon>Magnoliopsida</taxon>
        <taxon>Ranunculales</taxon>
        <taxon>Menispermaceae</taxon>
        <taxon>Menispermoideae</taxon>
        <taxon>Cissampelideae</taxon>
        <taxon>Stephania</taxon>
    </lineage>
</organism>